<dbReference type="Proteomes" id="UP000030011">
    <property type="component" value="Unassembled WGS sequence"/>
</dbReference>
<evidence type="ECO:0000313" key="2">
    <source>
        <dbReference type="EMBL" id="KGN37572.1"/>
    </source>
</evidence>
<evidence type="ECO:0000313" key="3">
    <source>
        <dbReference type="Proteomes" id="UP000030011"/>
    </source>
</evidence>
<dbReference type="OrthoDB" id="4861979at2"/>
<accession>A0A0A0JNG5</accession>
<organism evidence="2 3">
    <name type="scientific">Knoellia subterranea KCTC 19937</name>
    <dbReference type="NCBI Taxonomy" id="1385521"/>
    <lineage>
        <taxon>Bacteria</taxon>
        <taxon>Bacillati</taxon>
        <taxon>Actinomycetota</taxon>
        <taxon>Actinomycetes</taxon>
        <taxon>Micrococcales</taxon>
        <taxon>Intrasporangiaceae</taxon>
        <taxon>Knoellia</taxon>
    </lineage>
</organism>
<protein>
    <submittedName>
        <fullName evidence="2">Uncharacterized protein</fullName>
    </submittedName>
</protein>
<feature type="compositionally biased region" description="Low complexity" evidence="1">
    <location>
        <begin position="120"/>
        <end position="136"/>
    </location>
</feature>
<reference evidence="2 3" key="1">
    <citation type="submission" date="2013-08" db="EMBL/GenBank/DDBJ databases">
        <title>The genome sequence of Knoellia subterranea.</title>
        <authorList>
            <person name="Zhu W."/>
            <person name="Wang G."/>
        </authorList>
    </citation>
    <scope>NUCLEOTIDE SEQUENCE [LARGE SCALE GENOMIC DNA]</scope>
    <source>
        <strain evidence="2 3">KCTC 19937</strain>
    </source>
</reference>
<feature type="region of interest" description="Disordered" evidence="1">
    <location>
        <begin position="118"/>
        <end position="161"/>
    </location>
</feature>
<dbReference type="RefSeq" id="WP_035904772.1">
    <property type="nucleotide sequence ID" value="NZ_AVPK01000005.1"/>
</dbReference>
<keyword evidence="3" id="KW-1185">Reference proteome</keyword>
<name>A0A0A0JNG5_9MICO</name>
<dbReference type="AlphaFoldDB" id="A0A0A0JNG5"/>
<dbReference type="EMBL" id="AVPK01000005">
    <property type="protein sequence ID" value="KGN37572.1"/>
    <property type="molecule type" value="Genomic_DNA"/>
</dbReference>
<feature type="region of interest" description="Disordered" evidence="1">
    <location>
        <begin position="1"/>
        <end position="26"/>
    </location>
</feature>
<dbReference type="eggNOG" id="ENOG5034CHG">
    <property type="taxonomic scope" value="Bacteria"/>
</dbReference>
<proteinExistence type="predicted"/>
<evidence type="ECO:0000256" key="1">
    <source>
        <dbReference type="SAM" id="MobiDB-lite"/>
    </source>
</evidence>
<gene>
    <name evidence="2" type="ORF">N803_13580</name>
</gene>
<dbReference type="STRING" id="1385521.N803_13580"/>
<comment type="caution">
    <text evidence="2">The sequence shown here is derived from an EMBL/GenBank/DDBJ whole genome shotgun (WGS) entry which is preliminary data.</text>
</comment>
<sequence>MTTHDDDTDPTGMRALLRGLPDPGPMPEDLVARIHATLADLPPLDLSGDDDVSRGTLPVAVPTSTPRSVPDDEPGVRALPATTAVRPSWWSRHAGHAAVAAVVLIGGGAALTGNLGLGGSSSDSGTSSAVSDSAGSQAESYAKPQGAKGGTDDSDSDRMAGSAALGPVRVHHSGQAYTSAGLAAEVAGATPGPTIPPLTAESPAIGPIGTEVGVRSCLEALGLPSGSAADVDLGTLDGEDVAIVVVTLGGERTAYAVGRNCTTGNAALRTGPIPLP</sequence>
<feature type="region of interest" description="Disordered" evidence="1">
    <location>
        <begin position="45"/>
        <end position="77"/>
    </location>
</feature>